<evidence type="ECO:0000256" key="2">
    <source>
        <dbReference type="SAM" id="MobiDB-lite"/>
    </source>
</evidence>
<feature type="region of interest" description="Disordered" evidence="2">
    <location>
        <begin position="59"/>
        <end position="78"/>
    </location>
</feature>
<organism evidence="3 4">
    <name type="scientific">Helianthus annuus</name>
    <name type="common">Common sunflower</name>
    <dbReference type="NCBI Taxonomy" id="4232"/>
    <lineage>
        <taxon>Eukaryota</taxon>
        <taxon>Viridiplantae</taxon>
        <taxon>Streptophyta</taxon>
        <taxon>Embryophyta</taxon>
        <taxon>Tracheophyta</taxon>
        <taxon>Spermatophyta</taxon>
        <taxon>Magnoliopsida</taxon>
        <taxon>eudicotyledons</taxon>
        <taxon>Gunneridae</taxon>
        <taxon>Pentapetalae</taxon>
        <taxon>asterids</taxon>
        <taxon>campanulids</taxon>
        <taxon>Asterales</taxon>
        <taxon>Asteraceae</taxon>
        <taxon>Asteroideae</taxon>
        <taxon>Heliantheae alliance</taxon>
        <taxon>Heliantheae</taxon>
        <taxon>Helianthus</taxon>
    </lineage>
</organism>
<comment type="caution">
    <text evidence="3">The sequence shown here is derived from an EMBL/GenBank/DDBJ whole genome shotgun (WGS) entry which is preliminary data.</text>
</comment>
<dbReference type="AlphaFoldDB" id="A0A9K3HE55"/>
<keyword evidence="4" id="KW-1185">Reference proteome</keyword>
<reference evidence="3" key="2">
    <citation type="submission" date="2020-06" db="EMBL/GenBank/DDBJ databases">
        <title>Helianthus annuus Genome sequencing and assembly Release 2.</title>
        <authorList>
            <person name="Gouzy J."/>
            <person name="Langlade N."/>
            <person name="Munos S."/>
        </authorList>
    </citation>
    <scope>NUCLEOTIDE SEQUENCE</scope>
    <source>
        <tissue evidence="3">Leaves</tissue>
    </source>
</reference>
<dbReference type="EMBL" id="MNCJ02000328">
    <property type="protein sequence ID" value="KAF5775299.1"/>
    <property type="molecule type" value="Genomic_DNA"/>
</dbReference>
<evidence type="ECO:0000256" key="1">
    <source>
        <dbReference type="SAM" id="Coils"/>
    </source>
</evidence>
<protein>
    <submittedName>
        <fullName evidence="3">Uncharacterized protein</fullName>
    </submittedName>
</protein>
<proteinExistence type="predicted"/>
<feature type="coiled-coil region" evidence="1">
    <location>
        <begin position="10"/>
        <end position="37"/>
    </location>
</feature>
<dbReference type="Gramene" id="mRNA:HanXRQr2_Chr13g0610551">
    <property type="protein sequence ID" value="CDS:HanXRQr2_Chr13g0610551.1"/>
    <property type="gene ID" value="HanXRQr2_Chr13g0610551"/>
</dbReference>
<name>A0A9K3HE55_HELAN</name>
<reference evidence="3" key="1">
    <citation type="journal article" date="2017" name="Nature">
        <title>The sunflower genome provides insights into oil metabolism, flowering and Asterid evolution.</title>
        <authorList>
            <person name="Badouin H."/>
            <person name="Gouzy J."/>
            <person name="Grassa C.J."/>
            <person name="Murat F."/>
            <person name="Staton S.E."/>
            <person name="Cottret L."/>
            <person name="Lelandais-Briere C."/>
            <person name="Owens G.L."/>
            <person name="Carrere S."/>
            <person name="Mayjonade B."/>
            <person name="Legrand L."/>
            <person name="Gill N."/>
            <person name="Kane N.C."/>
            <person name="Bowers J.E."/>
            <person name="Hubner S."/>
            <person name="Bellec A."/>
            <person name="Berard A."/>
            <person name="Berges H."/>
            <person name="Blanchet N."/>
            <person name="Boniface M.C."/>
            <person name="Brunel D."/>
            <person name="Catrice O."/>
            <person name="Chaidir N."/>
            <person name="Claudel C."/>
            <person name="Donnadieu C."/>
            <person name="Faraut T."/>
            <person name="Fievet G."/>
            <person name="Helmstetter N."/>
            <person name="King M."/>
            <person name="Knapp S.J."/>
            <person name="Lai Z."/>
            <person name="Le Paslier M.C."/>
            <person name="Lippi Y."/>
            <person name="Lorenzon L."/>
            <person name="Mandel J.R."/>
            <person name="Marage G."/>
            <person name="Marchand G."/>
            <person name="Marquand E."/>
            <person name="Bret-Mestries E."/>
            <person name="Morien E."/>
            <person name="Nambeesan S."/>
            <person name="Nguyen T."/>
            <person name="Pegot-Espagnet P."/>
            <person name="Pouilly N."/>
            <person name="Raftis F."/>
            <person name="Sallet E."/>
            <person name="Schiex T."/>
            <person name="Thomas J."/>
            <person name="Vandecasteele C."/>
            <person name="Vares D."/>
            <person name="Vear F."/>
            <person name="Vautrin S."/>
            <person name="Crespi M."/>
            <person name="Mangin B."/>
            <person name="Burke J.M."/>
            <person name="Salse J."/>
            <person name="Munos S."/>
            <person name="Vincourt P."/>
            <person name="Rieseberg L.H."/>
            <person name="Langlade N.B."/>
        </authorList>
    </citation>
    <scope>NUCLEOTIDE SEQUENCE</scope>
    <source>
        <tissue evidence="3">Leaves</tissue>
    </source>
</reference>
<evidence type="ECO:0000313" key="3">
    <source>
        <dbReference type="EMBL" id="KAF5775299.1"/>
    </source>
</evidence>
<gene>
    <name evidence="3" type="ORF">HanXRQr2_Chr13g0610551</name>
</gene>
<evidence type="ECO:0000313" key="4">
    <source>
        <dbReference type="Proteomes" id="UP000215914"/>
    </source>
</evidence>
<sequence>METLVQTYRLDAQEQQIKQLQGDVAKIKTSLKLLEEELVESREFRKVVLNWMHHQDSRSNSRSISQFPDSSSGSVSPPSFSAQLEAFIARSEERLGKSLLHTGCGSKSRPESINWALSTAENTFVPDRFEEASADRGHLLRNIHSDSSFSGGSADPLFRSPSLPSSPSLCIQLKNIMSKSGENSLGDGLLMSHRVNGLLLDNLQGMLGSEPLVGHDVELKTVVDLDYPDLGQSVEQTMVVGLIFSDLDLCERGKAPFDRGKNSLSHRPLIGTRLTFSATWNLWVVHGQPRPPDVAANPSLEDKTVLKGGVMMGISYEGILKGLKCNMGGSISNRE</sequence>
<feature type="compositionally biased region" description="Low complexity" evidence="2">
    <location>
        <begin position="65"/>
        <end position="78"/>
    </location>
</feature>
<dbReference type="Proteomes" id="UP000215914">
    <property type="component" value="Unassembled WGS sequence"/>
</dbReference>
<keyword evidence="1" id="KW-0175">Coiled coil</keyword>
<accession>A0A9K3HE55</accession>